<protein>
    <submittedName>
        <fullName evidence="1">Uncharacterized protein</fullName>
    </submittedName>
</protein>
<dbReference type="AlphaFoldDB" id="A0A4D6MIE1"/>
<keyword evidence="2" id="KW-1185">Reference proteome</keyword>
<name>A0A4D6MIE1_VIGUN</name>
<gene>
    <name evidence="1" type="ORF">DEO72_LG7g1844</name>
</gene>
<proteinExistence type="predicted"/>
<reference evidence="1 2" key="1">
    <citation type="submission" date="2019-04" db="EMBL/GenBank/DDBJ databases">
        <title>An improved genome assembly and genetic linkage map for asparagus bean, Vigna unguiculata ssp. sesquipedialis.</title>
        <authorList>
            <person name="Xia Q."/>
            <person name="Zhang R."/>
            <person name="Dong Y."/>
        </authorList>
    </citation>
    <scope>NUCLEOTIDE SEQUENCE [LARGE SCALE GENOMIC DNA]</scope>
    <source>
        <tissue evidence="1">Leaf</tissue>
    </source>
</reference>
<dbReference type="Proteomes" id="UP000501690">
    <property type="component" value="Linkage Group LG7"/>
</dbReference>
<organism evidence="1 2">
    <name type="scientific">Vigna unguiculata</name>
    <name type="common">Cowpea</name>
    <dbReference type="NCBI Taxonomy" id="3917"/>
    <lineage>
        <taxon>Eukaryota</taxon>
        <taxon>Viridiplantae</taxon>
        <taxon>Streptophyta</taxon>
        <taxon>Embryophyta</taxon>
        <taxon>Tracheophyta</taxon>
        <taxon>Spermatophyta</taxon>
        <taxon>Magnoliopsida</taxon>
        <taxon>eudicotyledons</taxon>
        <taxon>Gunneridae</taxon>
        <taxon>Pentapetalae</taxon>
        <taxon>rosids</taxon>
        <taxon>fabids</taxon>
        <taxon>Fabales</taxon>
        <taxon>Fabaceae</taxon>
        <taxon>Papilionoideae</taxon>
        <taxon>50 kb inversion clade</taxon>
        <taxon>NPAAA clade</taxon>
        <taxon>indigoferoid/millettioid clade</taxon>
        <taxon>Phaseoleae</taxon>
        <taxon>Vigna</taxon>
    </lineage>
</organism>
<evidence type="ECO:0000313" key="1">
    <source>
        <dbReference type="EMBL" id="QCE00554.1"/>
    </source>
</evidence>
<accession>A0A4D6MIE1</accession>
<dbReference type="EMBL" id="CP039351">
    <property type="protein sequence ID" value="QCE00554.1"/>
    <property type="molecule type" value="Genomic_DNA"/>
</dbReference>
<evidence type="ECO:0000313" key="2">
    <source>
        <dbReference type="Proteomes" id="UP000501690"/>
    </source>
</evidence>
<sequence length="183" mass="20471">MSELERIGRFPRANCGSTKGVSCWARRRAVSLYFCKGKFQVRGAEPNFCVVVLSCMIFDETMSEFLPEFACLAQASQARLGEICRDSEISLCLSSSLRRGDLVLGDRPSPLGECDSPKRESVIGVKHVAFYGLWPEMISLELWLGIADEHEEPLSCGSGWRVCRCECAGCGQYRWVRMDCPPQ</sequence>